<evidence type="ECO:0000256" key="4">
    <source>
        <dbReference type="SAM" id="Coils"/>
    </source>
</evidence>
<feature type="domain" description="Nucleoprotein TPR/MLP1-2" evidence="6">
    <location>
        <begin position="967"/>
        <end position="1094"/>
    </location>
</feature>
<dbReference type="GO" id="GO:0006406">
    <property type="term" value="P:mRNA export from nucleus"/>
    <property type="evidence" value="ECO:0007669"/>
    <property type="project" value="TreeGrafter"/>
</dbReference>
<dbReference type="InterPro" id="IPR057974">
    <property type="entry name" value="NUA/TPR/MLP1-2-like_dom"/>
</dbReference>
<dbReference type="Pfam" id="PF07926">
    <property type="entry name" value="TPR_MLP1_2"/>
    <property type="match status" value="1"/>
</dbReference>
<dbReference type="PANTHER" id="PTHR18898:SF2">
    <property type="entry name" value="NUCLEOPROTEIN TPR"/>
    <property type="match status" value="1"/>
</dbReference>
<keyword evidence="3" id="KW-0539">Nucleus</keyword>
<dbReference type="Pfam" id="PF25785">
    <property type="entry name" value="TPR"/>
    <property type="match status" value="1"/>
</dbReference>
<evidence type="ECO:0000256" key="5">
    <source>
        <dbReference type="SAM" id="MobiDB-lite"/>
    </source>
</evidence>
<comment type="subcellular location">
    <subcellularLocation>
        <location evidence="1">Nucleus</location>
    </subcellularLocation>
</comment>
<feature type="coiled-coil region" evidence="4">
    <location>
        <begin position="350"/>
        <end position="492"/>
    </location>
</feature>
<feature type="coiled-coil region" evidence="4">
    <location>
        <begin position="915"/>
        <end position="942"/>
    </location>
</feature>
<evidence type="ECO:0000256" key="2">
    <source>
        <dbReference type="ARBA" id="ARBA00023054"/>
    </source>
</evidence>
<feature type="domain" description="NUA/TPR/MLP1-2-like" evidence="7">
    <location>
        <begin position="463"/>
        <end position="495"/>
    </location>
</feature>
<evidence type="ECO:0000259" key="6">
    <source>
        <dbReference type="Pfam" id="PF07926"/>
    </source>
</evidence>
<name>A0A6A4Y5K5_9STRA</name>
<dbReference type="OrthoDB" id="343070at2759"/>
<keyword evidence="2 4" id="KW-0175">Coiled coil</keyword>
<comment type="caution">
    <text evidence="8">The sequence shown here is derived from an EMBL/GenBank/DDBJ whole genome shotgun (WGS) entry which is preliminary data.</text>
</comment>
<feature type="compositionally biased region" description="Low complexity" evidence="5">
    <location>
        <begin position="1493"/>
        <end position="1530"/>
    </location>
</feature>
<proteinExistence type="predicted"/>
<reference evidence="8" key="1">
    <citation type="submission" date="2019-06" db="EMBL/GenBank/DDBJ databases">
        <title>Genomics analysis of Aphanomyces spp. identifies a new class of oomycete effector associated with host adaptation.</title>
        <authorList>
            <person name="Gaulin E."/>
        </authorList>
    </citation>
    <scope>NUCLEOTIDE SEQUENCE</scope>
    <source>
        <strain evidence="8">CBS 578.67</strain>
    </source>
</reference>
<dbReference type="GO" id="GO:0005643">
    <property type="term" value="C:nuclear pore"/>
    <property type="evidence" value="ECO:0007669"/>
    <property type="project" value="TreeGrafter"/>
</dbReference>
<feature type="compositionally biased region" description="Pro residues" evidence="5">
    <location>
        <begin position="1463"/>
        <end position="1472"/>
    </location>
</feature>
<dbReference type="GO" id="GO:0017056">
    <property type="term" value="F:structural constituent of nuclear pore"/>
    <property type="evidence" value="ECO:0007669"/>
    <property type="project" value="TreeGrafter"/>
</dbReference>
<protein>
    <submittedName>
        <fullName evidence="8">Uncharacterized protein</fullName>
    </submittedName>
</protein>
<feature type="non-terminal residue" evidence="8">
    <location>
        <position position="1557"/>
    </location>
</feature>
<gene>
    <name evidence="8" type="ORF">As57867_017654</name>
</gene>
<organism evidence="8">
    <name type="scientific">Aphanomyces stellatus</name>
    <dbReference type="NCBI Taxonomy" id="120398"/>
    <lineage>
        <taxon>Eukaryota</taxon>
        <taxon>Sar</taxon>
        <taxon>Stramenopiles</taxon>
        <taxon>Oomycota</taxon>
        <taxon>Saprolegniomycetes</taxon>
        <taxon>Saprolegniales</taxon>
        <taxon>Verrucalvaceae</taxon>
        <taxon>Aphanomyces</taxon>
    </lineage>
</organism>
<feature type="coiled-coil region" evidence="4">
    <location>
        <begin position="989"/>
        <end position="1104"/>
    </location>
</feature>
<dbReference type="GO" id="GO:0006606">
    <property type="term" value="P:protein import into nucleus"/>
    <property type="evidence" value="ECO:0007669"/>
    <property type="project" value="InterPro"/>
</dbReference>
<feature type="coiled-coil region" evidence="4">
    <location>
        <begin position="762"/>
        <end position="889"/>
    </location>
</feature>
<feature type="compositionally biased region" description="Basic and acidic residues" evidence="5">
    <location>
        <begin position="1548"/>
        <end position="1557"/>
    </location>
</feature>
<evidence type="ECO:0000313" key="8">
    <source>
        <dbReference type="EMBL" id="KAF0690970.1"/>
    </source>
</evidence>
<sequence>MAATEALRVSKSRVESLEAQVQKVKAEADQHQQDLQTSKNNEHQLSIDLAQITREKAQLEVQLRSAVTLSDQRLDEIRMERDRAASQAKQLVELQTNETRALQAQARLEAQLGPMQLEVARLQKERESDKAQVEDIQAQLVEKSRVLTDYRLKHNKKLSEVEHECADAKEQVDELTQSLRRIQDDNASLKEELRVARENALELQSEHTRAVGHLEKELSAQHRLTDLYKDAASDSNLQVESLQAKCETLQTALQEAEDALAEESQKVREEVQQATMDHFTQQTQLFEKKIDELEAALTKSLARVTELEAAQTAAANHVSAIAELSSTAGDLHLASNGLSPTDMYNRIVDLDKALQDERAAKETLQKYLERILSEVQAKAPYLDRLKKENARALASHDQLSERLDQRTHELTHVRDSLRAAQAEKKAAEAERDMLKQSVDDLSKQIQQLLYQSLQSAASVVDASESLVVFNNVAELQTRNQQLLRIVRELSETKSDKQSSSVVVTVIEPDDLCTSAQWEKVQDELTALRADREREQDLLSAVVKQRDMYRVLLSQADTRFVDAERLKDHEAAAASPVSPRRGGASKPMDLIAPESYDARILRELRLEFDDYKKEKQAVVTELRDSVDSLRVESSKAKMTSMEAKVQVKTLEDKCTLVESRKAESDKEVVRFRAKYEQSNALLIQTQKQVADLSVKLDTSHAEATKLHGEYQKTKTELEYLTKQDERHRIEIATLRTEQTNQLKLMDAVRRIEAHQTDRQAQELERLQAVSTSMELKLAEKQRAVDDAQSLASAKIAELQLEAKTIRKQLDTEKAAHATVREVKAALDEKVKALSGQVKSLSEEVAVLKVQLKKGAGVAAAERVSSLETMLHDAKQDLDAALAAKATAEQHAEQYKVISEANEKSFAVLSASSEKLKAEHDAALAAVQEELVAAKAELATVQKQMLKNIAEENKLREEMDSWDQTKRDELHKSSERVLVAETQLASCKKELATVKESMAAVEHDLQTAQENYSRELALHSAAMQKLNELRKEVDGVAKATKDAEGQRDALRATLDGIEATHAVHVEALTQAKEEAETAAAALAEQNALLHSQLEALTQDLNRLQEAATLKAFQERVALPEHEQDKQVRELRGIISSLRRDLEIAHSKGDVAKQESLRFQAQMKTLEKTIDRLKAEQDVAKQQHAAFLTTEEQSKRSAQLDTLSLLRESNAMLRDENEKNQKKCHDKDAVIQGLEAKIVPLQTAESMLKSQIQTLKEDVESLTQANKRWKDRVNQLIEKYQQIDPEEHERVCTERNTLKARVDELVEASASSSAHKKRVEELETEKKHAEERLARMRLFVKDWQSQAKTAKERVAELEASKTELEGKASTEREGERVALEEKLKTLEDQMKGADQNIKLLEEKLKLADLKYESETKKSGALKDMNTKLLQRCNAFRQEIADLKTRTATEVQDATPPSQPTTVATQPPLPPTPPTDQPIKEEPVVVESSPPPPQSPAPEVVDPVSAPVVAAPAVATSSPPLPTSQPASLPDEPAAAPPASPPLPTEPPAADDPDKIREMAL</sequence>
<dbReference type="EMBL" id="VJMH01006247">
    <property type="protein sequence ID" value="KAF0690970.1"/>
    <property type="molecule type" value="Genomic_DNA"/>
</dbReference>
<feature type="region of interest" description="Disordered" evidence="5">
    <location>
        <begin position="1443"/>
        <end position="1557"/>
    </location>
</feature>
<feature type="coiled-coil region" evidence="4">
    <location>
        <begin position="1302"/>
        <end position="1442"/>
    </location>
</feature>
<feature type="coiled-coil region" evidence="4">
    <location>
        <begin position="7"/>
        <end position="94"/>
    </location>
</feature>
<evidence type="ECO:0000259" key="7">
    <source>
        <dbReference type="Pfam" id="PF25785"/>
    </source>
</evidence>
<feature type="coiled-coil region" evidence="4">
    <location>
        <begin position="1153"/>
        <end position="1276"/>
    </location>
</feature>
<feature type="compositionally biased region" description="Pro residues" evidence="5">
    <location>
        <begin position="1531"/>
        <end position="1543"/>
    </location>
</feature>
<dbReference type="PANTHER" id="PTHR18898">
    <property type="entry name" value="NUCLEOPROTEIN TPR-RELATED"/>
    <property type="match status" value="1"/>
</dbReference>
<evidence type="ECO:0000256" key="3">
    <source>
        <dbReference type="ARBA" id="ARBA00023242"/>
    </source>
</evidence>
<dbReference type="InterPro" id="IPR012929">
    <property type="entry name" value="Nucleoprot-TPR/MLP1-2_dom"/>
</dbReference>
<accession>A0A6A4Y5K5</accession>
<evidence type="ECO:0000256" key="1">
    <source>
        <dbReference type="ARBA" id="ARBA00004123"/>
    </source>
</evidence>
<feature type="coiled-coil region" evidence="4">
    <location>
        <begin position="119"/>
        <end position="206"/>
    </location>
</feature>
<feature type="coiled-coil region" evidence="4">
    <location>
        <begin position="239"/>
        <end position="310"/>
    </location>
</feature>